<keyword evidence="5" id="KW-0539">Nucleus</keyword>
<evidence type="ECO:0000256" key="4">
    <source>
        <dbReference type="ARBA" id="ARBA00023163"/>
    </source>
</evidence>
<dbReference type="EMBL" id="JAWPEI010000012">
    <property type="protein sequence ID" value="KAK4709328.1"/>
    <property type="molecule type" value="Genomic_DNA"/>
</dbReference>
<dbReference type="SUPFAM" id="SSF55455">
    <property type="entry name" value="SRF-like"/>
    <property type="match status" value="1"/>
</dbReference>
<organism evidence="9 10">
    <name type="scientific">Solanum pinnatisectum</name>
    <name type="common">tansyleaf nightshade</name>
    <dbReference type="NCBI Taxonomy" id="50273"/>
    <lineage>
        <taxon>Eukaryota</taxon>
        <taxon>Viridiplantae</taxon>
        <taxon>Streptophyta</taxon>
        <taxon>Embryophyta</taxon>
        <taxon>Tracheophyta</taxon>
        <taxon>Spermatophyta</taxon>
        <taxon>Magnoliopsida</taxon>
        <taxon>eudicotyledons</taxon>
        <taxon>Gunneridae</taxon>
        <taxon>Pentapetalae</taxon>
        <taxon>asterids</taxon>
        <taxon>lamiids</taxon>
        <taxon>Solanales</taxon>
        <taxon>Solanaceae</taxon>
        <taxon>Solanoideae</taxon>
        <taxon>Solaneae</taxon>
        <taxon>Solanum</taxon>
    </lineage>
</organism>
<sequence length="211" mass="23556">MTRLNGRRRIAIARVQNSRNRQVTFSKRRNGLFKKASELCTLCGAYVAVVIFSSSNKIYSCGHPSVEFIVDKFLGENPQPDTDASNPDTDDPNPDTDAPNPIVVTHQNAYVDEINKKLNKLENSLEREKKYGEALQALGNELPYEKLDFFNLKKLSEALEAADEEVERVANQLKEGNIKFPYQTIGSALAPLRVEENNLSDPDEGSSGSHE</sequence>
<evidence type="ECO:0000313" key="9">
    <source>
        <dbReference type="EMBL" id="KAK4709328.1"/>
    </source>
</evidence>
<dbReference type="InterPro" id="IPR036879">
    <property type="entry name" value="TF_MADSbox_sf"/>
</dbReference>
<dbReference type="SMART" id="SM00432">
    <property type="entry name" value="MADS"/>
    <property type="match status" value="1"/>
</dbReference>
<comment type="caution">
    <text evidence="9">The sequence shown here is derived from an EMBL/GenBank/DDBJ whole genome shotgun (WGS) entry which is preliminary data.</text>
</comment>
<evidence type="ECO:0000256" key="1">
    <source>
        <dbReference type="ARBA" id="ARBA00004123"/>
    </source>
</evidence>
<keyword evidence="4" id="KW-0804">Transcription</keyword>
<dbReference type="PANTHER" id="PTHR11945">
    <property type="entry name" value="MADS BOX PROTEIN"/>
    <property type="match status" value="1"/>
</dbReference>
<evidence type="ECO:0000313" key="10">
    <source>
        <dbReference type="Proteomes" id="UP001311915"/>
    </source>
</evidence>
<feature type="region of interest" description="Disordered" evidence="7">
    <location>
        <begin position="76"/>
        <end position="99"/>
    </location>
</feature>
<dbReference type="PROSITE" id="PS50066">
    <property type="entry name" value="MADS_BOX_2"/>
    <property type="match status" value="1"/>
</dbReference>
<evidence type="ECO:0000259" key="8">
    <source>
        <dbReference type="PROSITE" id="PS50066"/>
    </source>
</evidence>
<dbReference type="GO" id="GO:0045944">
    <property type="term" value="P:positive regulation of transcription by RNA polymerase II"/>
    <property type="evidence" value="ECO:0007669"/>
    <property type="project" value="InterPro"/>
</dbReference>
<dbReference type="FunFam" id="3.40.1810.10:FF:000006">
    <property type="entry name" value="Agamous-like MADS-box protein AGL62"/>
    <property type="match status" value="1"/>
</dbReference>
<dbReference type="InterPro" id="IPR033896">
    <property type="entry name" value="MEF2-like_N"/>
</dbReference>
<proteinExistence type="predicted"/>
<dbReference type="GO" id="GO:0005634">
    <property type="term" value="C:nucleus"/>
    <property type="evidence" value="ECO:0007669"/>
    <property type="project" value="UniProtKB-SubCell"/>
</dbReference>
<keyword evidence="2" id="KW-0805">Transcription regulation</keyword>
<dbReference type="AlphaFoldDB" id="A0AAV9K7L5"/>
<evidence type="ECO:0000256" key="7">
    <source>
        <dbReference type="SAM" id="MobiDB-lite"/>
    </source>
</evidence>
<keyword evidence="10" id="KW-1185">Reference proteome</keyword>
<feature type="domain" description="MADS-box" evidence="8">
    <location>
        <begin position="5"/>
        <end position="65"/>
    </location>
</feature>
<evidence type="ECO:0000256" key="6">
    <source>
        <dbReference type="SAM" id="Coils"/>
    </source>
</evidence>
<dbReference type="Proteomes" id="UP001311915">
    <property type="component" value="Unassembled WGS sequence"/>
</dbReference>
<dbReference type="Pfam" id="PF00319">
    <property type="entry name" value="SRF-TF"/>
    <property type="match status" value="1"/>
</dbReference>
<dbReference type="CDD" id="cd00265">
    <property type="entry name" value="MADS_MEF2_like"/>
    <property type="match status" value="1"/>
</dbReference>
<evidence type="ECO:0000256" key="5">
    <source>
        <dbReference type="ARBA" id="ARBA00023242"/>
    </source>
</evidence>
<evidence type="ECO:0000256" key="3">
    <source>
        <dbReference type="ARBA" id="ARBA00023125"/>
    </source>
</evidence>
<dbReference type="GO" id="GO:0000981">
    <property type="term" value="F:DNA-binding transcription factor activity, RNA polymerase II-specific"/>
    <property type="evidence" value="ECO:0007669"/>
    <property type="project" value="TreeGrafter"/>
</dbReference>
<name>A0AAV9K7L5_9SOLN</name>
<feature type="coiled-coil region" evidence="6">
    <location>
        <begin position="111"/>
        <end position="179"/>
    </location>
</feature>
<dbReference type="GO" id="GO:0000978">
    <property type="term" value="F:RNA polymerase II cis-regulatory region sequence-specific DNA binding"/>
    <property type="evidence" value="ECO:0007669"/>
    <property type="project" value="TreeGrafter"/>
</dbReference>
<protein>
    <recommendedName>
        <fullName evidence="8">MADS-box domain-containing protein</fullName>
    </recommendedName>
</protein>
<dbReference type="InterPro" id="IPR002100">
    <property type="entry name" value="TF_MADSbox"/>
</dbReference>
<dbReference type="PRINTS" id="PR00404">
    <property type="entry name" value="MADSDOMAIN"/>
</dbReference>
<gene>
    <name evidence="9" type="ORF">R3W88_030253</name>
</gene>
<keyword evidence="3" id="KW-0238">DNA-binding</keyword>
<comment type="subcellular location">
    <subcellularLocation>
        <location evidence="1">Nucleus</location>
    </subcellularLocation>
</comment>
<dbReference type="PANTHER" id="PTHR11945:SF752">
    <property type="entry name" value="MADS-BOX DOMAIN-CONTAINING PROTEIN"/>
    <property type="match status" value="1"/>
</dbReference>
<accession>A0AAV9K7L5</accession>
<dbReference type="GO" id="GO:0046983">
    <property type="term" value="F:protein dimerization activity"/>
    <property type="evidence" value="ECO:0007669"/>
    <property type="project" value="InterPro"/>
</dbReference>
<keyword evidence="6" id="KW-0175">Coiled coil</keyword>
<evidence type="ECO:0000256" key="2">
    <source>
        <dbReference type="ARBA" id="ARBA00023015"/>
    </source>
</evidence>
<reference evidence="9 10" key="1">
    <citation type="submission" date="2023-10" db="EMBL/GenBank/DDBJ databases">
        <title>Genome-Wide Identification Analysis in wild type Solanum Pinnatisectum Reveals Some Genes Defensing Phytophthora Infestans.</title>
        <authorList>
            <person name="Sun C."/>
        </authorList>
    </citation>
    <scope>NUCLEOTIDE SEQUENCE [LARGE SCALE GENOMIC DNA]</scope>
    <source>
        <strain evidence="9">LQN</strain>
        <tissue evidence="9">Leaf</tissue>
    </source>
</reference>
<dbReference type="Gene3D" id="3.40.1810.10">
    <property type="entry name" value="Transcription factor, MADS-box"/>
    <property type="match status" value="1"/>
</dbReference>